<feature type="non-terminal residue" evidence="1">
    <location>
        <position position="125"/>
    </location>
</feature>
<organism evidence="1 2">
    <name type="scientific">Spiromyces aspiralis</name>
    <dbReference type="NCBI Taxonomy" id="68401"/>
    <lineage>
        <taxon>Eukaryota</taxon>
        <taxon>Fungi</taxon>
        <taxon>Fungi incertae sedis</taxon>
        <taxon>Zoopagomycota</taxon>
        <taxon>Kickxellomycotina</taxon>
        <taxon>Kickxellomycetes</taxon>
        <taxon>Kickxellales</taxon>
        <taxon>Kickxellaceae</taxon>
        <taxon>Spiromyces</taxon>
    </lineage>
</organism>
<name>A0ACC1HMC8_9FUNG</name>
<evidence type="ECO:0000313" key="1">
    <source>
        <dbReference type="EMBL" id="KAJ1677698.1"/>
    </source>
</evidence>
<accession>A0ACC1HMC8</accession>
<dbReference type="EMBL" id="JAMZIH010002054">
    <property type="protein sequence ID" value="KAJ1677698.1"/>
    <property type="molecule type" value="Genomic_DNA"/>
</dbReference>
<comment type="caution">
    <text evidence="1">The sequence shown here is derived from an EMBL/GenBank/DDBJ whole genome shotgun (WGS) entry which is preliminary data.</text>
</comment>
<proteinExistence type="predicted"/>
<protein>
    <submittedName>
        <fullName evidence="1">Uncharacterized protein</fullName>
    </submittedName>
</protein>
<keyword evidence="2" id="KW-1185">Reference proteome</keyword>
<gene>
    <name evidence="1" type="ORF">EV182_005617</name>
</gene>
<reference evidence="1" key="1">
    <citation type="submission" date="2022-06" db="EMBL/GenBank/DDBJ databases">
        <title>Phylogenomic reconstructions and comparative analyses of Kickxellomycotina fungi.</title>
        <authorList>
            <person name="Reynolds N.K."/>
            <person name="Stajich J.E."/>
            <person name="Barry K."/>
            <person name="Grigoriev I.V."/>
            <person name="Crous P."/>
            <person name="Smith M.E."/>
        </authorList>
    </citation>
    <scope>NUCLEOTIDE SEQUENCE</scope>
    <source>
        <strain evidence="1">RSA 2271</strain>
    </source>
</reference>
<dbReference type="Proteomes" id="UP001145114">
    <property type="component" value="Unassembled WGS sequence"/>
</dbReference>
<sequence>MSPPVQRFEGEVLASSTDISTGKGWSKIPRSAVSRRTINPIRDVLSRPIPAQALPESTEPMLSLSIGDPTVFGNLKTHLEVVKAMDKALHSFKANGYPPATGYIKAREAVAKRYSTPGCPLSAKA</sequence>
<evidence type="ECO:0000313" key="2">
    <source>
        <dbReference type="Proteomes" id="UP001145114"/>
    </source>
</evidence>